<dbReference type="InterPro" id="IPR001806">
    <property type="entry name" value="Small_GTPase"/>
</dbReference>
<dbReference type="SMART" id="SM00174">
    <property type="entry name" value="RHO"/>
    <property type="match status" value="1"/>
</dbReference>
<dbReference type="InterPro" id="IPR027417">
    <property type="entry name" value="P-loop_NTPase"/>
</dbReference>
<dbReference type="Gene3D" id="3.40.50.300">
    <property type="entry name" value="P-loop containing nucleotide triphosphate hydrolases"/>
    <property type="match status" value="1"/>
</dbReference>
<dbReference type="Proteomes" id="UP000036681">
    <property type="component" value="Unplaced"/>
</dbReference>
<evidence type="ECO:0000256" key="2">
    <source>
        <dbReference type="ARBA" id="ARBA00023134"/>
    </source>
</evidence>
<keyword evidence="2" id="KW-0342">GTP-binding</keyword>
<reference evidence="4" key="1">
    <citation type="submission" date="2017-02" db="UniProtKB">
        <authorList>
            <consortium name="WormBaseParasite"/>
        </authorList>
    </citation>
    <scope>IDENTIFICATION</scope>
</reference>
<dbReference type="GO" id="GO:0005525">
    <property type="term" value="F:GTP binding"/>
    <property type="evidence" value="ECO:0007669"/>
    <property type="project" value="UniProtKB-KW"/>
</dbReference>
<dbReference type="GO" id="GO:0007264">
    <property type="term" value="P:small GTPase-mediated signal transduction"/>
    <property type="evidence" value="ECO:0007669"/>
    <property type="project" value="InterPro"/>
</dbReference>
<dbReference type="PRINTS" id="PR00449">
    <property type="entry name" value="RASTRNSFRMNG"/>
</dbReference>
<keyword evidence="1" id="KW-0547">Nucleotide-binding</keyword>
<dbReference type="PROSITE" id="PS51419">
    <property type="entry name" value="RAB"/>
    <property type="match status" value="1"/>
</dbReference>
<protein>
    <submittedName>
        <fullName evidence="4">Ras-like GTP-binding protein Rho1</fullName>
    </submittedName>
</protein>
<dbReference type="Pfam" id="PF00071">
    <property type="entry name" value="Ras"/>
    <property type="match status" value="1"/>
</dbReference>
<evidence type="ECO:0000313" key="4">
    <source>
        <dbReference type="WBParaSite" id="ALUE_0001806601-mRNA-1"/>
    </source>
</evidence>
<dbReference type="InterPro" id="IPR003578">
    <property type="entry name" value="Small_GTPase_Rho"/>
</dbReference>
<evidence type="ECO:0000256" key="1">
    <source>
        <dbReference type="ARBA" id="ARBA00022741"/>
    </source>
</evidence>
<accession>A0A0M3IHW7</accession>
<dbReference type="SUPFAM" id="SSF52540">
    <property type="entry name" value="P-loop containing nucleoside triphosphate hydrolases"/>
    <property type="match status" value="1"/>
</dbReference>
<dbReference type="GO" id="GO:0003924">
    <property type="term" value="F:GTPase activity"/>
    <property type="evidence" value="ECO:0007669"/>
    <property type="project" value="InterPro"/>
</dbReference>
<organism evidence="3 4">
    <name type="scientific">Ascaris lumbricoides</name>
    <name type="common">Giant roundworm</name>
    <dbReference type="NCBI Taxonomy" id="6252"/>
    <lineage>
        <taxon>Eukaryota</taxon>
        <taxon>Metazoa</taxon>
        <taxon>Ecdysozoa</taxon>
        <taxon>Nematoda</taxon>
        <taxon>Chromadorea</taxon>
        <taxon>Rhabditida</taxon>
        <taxon>Spirurina</taxon>
        <taxon>Ascaridomorpha</taxon>
        <taxon>Ascaridoidea</taxon>
        <taxon>Ascarididae</taxon>
        <taxon>Ascaris</taxon>
    </lineage>
</organism>
<dbReference type="AlphaFoldDB" id="A0A0M3IHW7"/>
<sequence length="357" mass="39945">MTESARISESRPSSLQVASNFDLQGSALNADATNKITYFRVALVGDEGSEKDNVRRAYVQLSSNLMNQIKADQMPKGTFERVDVLDANVVTVQGVQLELMTAERIADFERIPTMVRCSHLDAIILFYNINSLKQFESIHQKWVPTIRRLYRNTPFVICATGIEARLPHEVRQLLLKKQLGEVEIDQTTKPPYQRRHELHRWQTKDPNVYQSLITSKVGQSLATELKAAGYAEVSTKTFEGIEDLFTEVLAAIVASQQSKVCLTRNRVGRPRPKDACAEGIEDLFTEVLAAIVASQQSKVCLTRNRVGRPRPKDACAEGIEDLFTEVLAAIVASQQSKVCLTRNRVGRPRPKDACAVM</sequence>
<proteinExistence type="predicted"/>
<keyword evidence="3" id="KW-1185">Reference proteome</keyword>
<name>A0A0M3IHW7_ASCLU</name>
<evidence type="ECO:0000313" key="3">
    <source>
        <dbReference type="Proteomes" id="UP000036681"/>
    </source>
</evidence>
<dbReference type="WBParaSite" id="ALUE_0001806601-mRNA-1">
    <property type="protein sequence ID" value="ALUE_0001806601-mRNA-1"/>
    <property type="gene ID" value="ALUE_0001806601"/>
</dbReference>
<dbReference type="PANTHER" id="PTHR24072">
    <property type="entry name" value="RHO FAMILY GTPASE"/>
    <property type="match status" value="1"/>
</dbReference>